<dbReference type="PANTHER" id="PTHR24356:SF374">
    <property type="entry name" value="PROTEIN KINASE DOMAIN-CONTAINING PROTEIN"/>
    <property type="match status" value="1"/>
</dbReference>
<evidence type="ECO:0000313" key="14">
    <source>
        <dbReference type="Proteomes" id="UP000054937"/>
    </source>
</evidence>
<evidence type="ECO:0000256" key="4">
    <source>
        <dbReference type="ARBA" id="ARBA00022741"/>
    </source>
</evidence>
<dbReference type="CDD" id="cd05123">
    <property type="entry name" value="STKc_AGC"/>
    <property type="match status" value="1"/>
</dbReference>
<dbReference type="EC" id="2.7.11.1" evidence="1"/>
<dbReference type="OMA" id="NNDCSIS"/>
<evidence type="ECO:0000256" key="9">
    <source>
        <dbReference type="PROSITE-ProRule" id="PRU10141"/>
    </source>
</evidence>
<keyword evidence="2 10" id="KW-0723">Serine/threonine-protein kinase</keyword>
<comment type="similarity">
    <text evidence="10">Belongs to the protein kinase superfamily.</text>
</comment>
<name>A0A0V0Q8C1_PSEPJ</name>
<dbReference type="SUPFAM" id="SSF56112">
    <property type="entry name" value="Protein kinase-like (PK-like)"/>
    <property type="match status" value="1"/>
</dbReference>
<dbReference type="FunFam" id="3.30.200.20:FF:000854">
    <property type="entry name" value="Uncharacterized protein"/>
    <property type="match status" value="1"/>
</dbReference>
<dbReference type="InterPro" id="IPR011009">
    <property type="entry name" value="Kinase-like_dom_sf"/>
</dbReference>
<evidence type="ECO:0000256" key="1">
    <source>
        <dbReference type="ARBA" id="ARBA00012513"/>
    </source>
</evidence>
<comment type="caution">
    <text evidence="13">The sequence shown here is derived from an EMBL/GenBank/DDBJ whole genome shotgun (WGS) entry which is preliminary data.</text>
</comment>
<evidence type="ECO:0000256" key="2">
    <source>
        <dbReference type="ARBA" id="ARBA00022527"/>
    </source>
</evidence>
<dbReference type="Proteomes" id="UP000054937">
    <property type="component" value="Unassembled WGS sequence"/>
</dbReference>
<dbReference type="PROSITE" id="PS50011">
    <property type="entry name" value="PROTEIN_KINASE_DOM"/>
    <property type="match status" value="1"/>
</dbReference>
<evidence type="ECO:0000256" key="7">
    <source>
        <dbReference type="ARBA" id="ARBA00047899"/>
    </source>
</evidence>
<dbReference type="InterPro" id="IPR008271">
    <property type="entry name" value="Ser/Thr_kinase_AS"/>
</dbReference>
<keyword evidence="14" id="KW-1185">Reference proteome</keyword>
<evidence type="ECO:0000256" key="3">
    <source>
        <dbReference type="ARBA" id="ARBA00022679"/>
    </source>
</evidence>
<dbReference type="InterPro" id="IPR000961">
    <property type="entry name" value="AGC-kinase_C"/>
</dbReference>
<dbReference type="Pfam" id="PF00069">
    <property type="entry name" value="Pkinase"/>
    <property type="match status" value="1"/>
</dbReference>
<organism evidence="13 14">
    <name type="scientific">Pseudocohnilembus persalinus</name>
    <name type="common">Ciliate</name>
    <dbReference type="NCBI Taxonomy" id="266149"/>
    <lineage>
        <taxon>Eukaryota</taxon>
        <taxon>Sar</taxon>
        <taxon>Alveolata</taxon>
        <taxon>Ciliophora</taxon>
        <taxon>Intramacronucleata</taxon>
        <taxon>Oligohymenophorea</taxon>
        <taxon>Scuticociliatia</taxon>
        <taxon>Philasterida</taxon>
        <taxon>Pseudocohnilembidae</taxon>
        <taxon>Pseudocohnilembus</taxon>
    </lineage>
</organism>
<dbReference type="PANTHER" id="PTHR24356">
    <property type="entry name" value="SERINE/THREONINE-PROTEIN KINASE"/>
    <property type="match status" value="1"/>
</dbReference>
<dbReference type="GO" id="GO:0035556">
    <property type="term" value="P:intracellular signal transduction"/>
    <property type="evidence" value="ECO:0007669"/>
    <property type="project" value="TreeGrafter"/>
</dbReference>
<protein>
    <recommendedName>
        <fullName evidence="1">non-specific serine/threonine protein kinase</fullName>
        <ecNumber evidence="1">2.7.11.1</ecNumber>
    </recommendedName>
</protein>
<dbReference type="PROSITE" id="PS51285">
    <property type="entry name" value="AGC_KINASE_CTER"/>
    <property type="match status" value="1"/>
</dbReference>
<dbReference type="PROSITE" id="PS00108">
    <property type="entry name" value="PROTEIN_KINASE_ST"/>
    <property type="match status" value="1"/>
</dbReference>
<feature type="domain" description="Protein kinase" evidence="11">
    <location>
        <begin position="21"/>
        <end position="280"/>
    </location>
</feature>
<reference evidence="13 14" key="1">
    <citation type="journal article" date="2015" name="Sci. Rep.">
        <title>Genome of the facultative scuticociliatosis pathogen Pseudocohnilembus persalinus provides insight into its virulence through horizontal gene transfer.</title>
        <authorList>
            <person name="Xiong J."/>
            <person name="Wang G."/>
            <person name="Cheng J."/>
            <person name="Tian M."/>
            <person name="Pan X."/>
            <person name="Warren A."/>
            <person name="Jiang C."/>
            <person name="Yuan D."/>
            <person name="Miao W."/>
        </authorList>
    </citation>
    <scope>NUCLEOTIDE SEQUENCE [LARGE SCALE GENOMIC DNA]</scope>
    <source>
        <strain evidence="13">36N120E</strain>
    </source>
</reference>
<evidence type="ECO:0000259" key="11">
    <source>
        <dbReference type="PROSITE" id="PS50011"/>
    </source>
</evidence>
<evidence type="ECO:0000256" key="10">
    <source>
        <dbReference type="RuleBase" id="RU000304"/>
    </source>
</evidence>
<comment type="catalytic activity">
    <reaction evidence="7">
        <text>L-threonyl-[protein] + ATP = O-phospho-L-threonyl-[protein] + ADP + H(+)</text>
        <dbReference type="Rhea" id="RHEA:46608"/>
        <dbReference type="Rhea" id="RHEA-COMP:11060"/>
        <dbReference type="Rhea" id="RHEA-COMP:11605"/>
        <dbReference type="ChEBI" id="CHEBI:15378"/>
        <dbReference type="ChEBI" id="CHEBI:30013"/>
        <dbReference type="ChEBI" id="CHEBI:30616"/>
        <dbReference type="ChEBI" id="CHEBI:61977"/>
        <dbReference type="ChEBI" id="CHEBI:456216"/>
        <dbReference type="EC" id="2.7.11.1"/>
    </reaction>
</comment>
<dbReference type="GO" id="GO:0005524">
    <property type="term" value="F:ATP binding"/>
    <property type="evidence" value="ECO:0007669"/>
    <property type="project" value="UniProtKB-UniRule"/>
</dbReference>
<dbReference type="EMBL" id="LDAU01000251">
    <property type="protein sequence ID" value="KRW98394.1"/>
    <property type="molecule type" value="Genomic_DNA"/>
</dbReference>
<proteinExistence type="inferred from homology"/>
<keyword evidence="6 9" id="KW-0067">ATP-binding</keyword>
<evidence type="ECO:0000256" key="5">
    <source>
        <dbReference type="ARBA" id="ARBA00022777"/>
    </source>
</evidence>
<dbReference type="PROSITE" id="PS00107">
    <property type="entry name" value="PROTEIN_KINASE_ATP"/>
    <property type="match status" value="1"/>
</dbReference>
<evidence type="ECO:0000256" key="8">
    <source>
        <dbReference type="ARBA" id="ARBA00048679"/>
    </source>
</evidence>
<comment type="catalytic activity">
    <reaction evidence="8">
        <text>L-seryl-[protein] + ATP = O-phospho-L-seryl-[protein] + ADP + H(+)</text>
        <dbReference type="Rhea" id="RHEA:17989"/>
        <dbReference type="Rhea" id="RHEA-COMP:9863"/>
        <dbReference type="Rhea" id="RHEA-COMP:11604"/>
        <dbReference type="ChEBI" id="CHEBI:15378"/>
        <dbReference type="ChEBI" id="CHEBI:29999"/>
        <dbReference type="ChEBI" id="CHEBI:30616"/>
        <dbReference type="ChEBI" id="CHEBI:83421"/>
        <dbReference type="ChEBI" id="CHEBI:456216"/>
        <dbReference type="EC" id="2.7.11.1"/>
    </reaction>
</comment>
<dbReference type="InterPro" id="IPR050236">
    <property type="entry name" value="Ser_Thr_kinase_AGC"/>
</dbReference>
<evidence type="ECO:0000313" key="13">
    <source>
        <dbReference type="EMBL" id="KRW98394.1"/>
    </source>
</evidence>
<dbReference type="Gene3D" id="3.30.200.20">
    <property type="entry name" value="Phosphorylase Kinase, domain 1"/>
    <property type="match status" value="1"/>
</dbReference>
<dbReference type="AlphaFoldDB" id="A0A0V0Q8C1"/>
<dbReference type="GO" id="GO:0004674">
    <property type="term" value="F:protein serine/threonine kinase activity"/>
    <property type="evidence" value="ECO:0007669"/>
    <property type="project" value="UniProtKB-KW"/>
</dbReference>
<keyword evidence="4 9" id="KW-0547">Nucleotide-binding</keyword>
<sequence>MGACNCSNAIDQQEKISKSSYNFSYAVGQGGFGKVWKVVDKKTKEVYALKIMEKHKILTKKSVQSVINEKNILQEIQDDFIVNMKMAFQDKESLYLVLEYLDGGDLRYHLNKCYEYSEEETQFIAASIIQGLEKVHNHNIIHRDLKPENIVFSSNGQLKITDFGIARYYRPDNADQTSGTPGYMAPEVLMKCSHDFLVDYYALGVILFEIIYGERPYLGRNRKEIKQQVLQVQRYLSMDDLPDETWSLESADFVNQLIKRKPANRLGAKGIEQIKSHPWLKNFPWQNLKNGTLQNPFKPRVNYKKILKK</sequence>
<evidence type="ECO:0000256" key="6">
    <source>
        <dbReference type="ARBA" id="ARBA00022840"/>
    </source>
</evidence>
<evidence type="ECO:0000259" key="12">
    <source>
        <dbReference type="PROSITE" id="PS51285"/>
    </source>
</evidence>
<dbReference type="SMART" id="SM00220">
    <property type="entry name" value="S_TKc"/>
    <property type="match status" value="1"/>
</dbReference>
<feature type="binding site" evidence="9">
    <location>
        <position position="50"/>
    </location>
    <ligand>
        <name>ATP</name>
        <dbReference type="ChEBI" id="CHEBI:30616"/>
    </ligand>
</feature>
<dbReference type="InterPro" id="IPR000719">
    <property type="entry name" value="Prot_kinase_dom"/>
</dbReference>
<dbReference type="InParanoid" id="A0A0V0Q8C1"/>
<dbReference type="InterPro" id="IPR017441">
    <property type="entry name" value="Protein_kinase_ATP_BS"/>
</dbReference>
<dbReference type="Gene3D" id="1.10.510.10">
    <property type="entry name" value="Transferase(Phosphotransferase) domain 1"/>
    <property type="match status" value="1"/>
</dbReference>
<feature type="domain" description="AGC-kinase C-terminal" evidence="12">
    <location>
        <begin position="281"/>
        <end position="309"/>
    </location>
</feature>
<keyword evidence="5 13" id="KW-0418">Kinase</keyword>
<dbReference type="InterPro" id="IPR045270">
    <property type="entry name" value="STKc_AGC"/>
</dbReference>
<accession>A0A0V0Q8C1</accession>
<keyword evidence="3" id="KW-0808">Transferase</keyword>
<dbReference type="OrthoDB" id="40902at2759"/>
<gene>
    <name evidence="13" type="ORF">PPERSA_12873</name>
</gene>